<name>A0A2J5I0Y3_9EURO</name>
<dbReference type="Proteomes" id="UP000235023">
    <property type="component" value="Unassembled WGS sequence"/>
</dbReference>
<proteinExistence type="predicted"/>
<reference evidence="2" key="1">
    <citation type="submission" date="2017-12" db="EMBL/GenBank/DDBJ databases">
        <authorList>
            <consortium name="DOE Joint Genome Institute"/>
            <person name="Mondo S.J."/>
            <person name="Kjaerbolling I."/>
            <person name="Vesth T.C."/>
            <person name="Frisvad J.C."/>
            <person name="Nybo J.L."/>
            <person name="Theobald S."/>
            <person name="Kuo A."/>
            <person name="Bowyer P."/>
            <person name="Matsuda Y."/>
            <person name="Lyhne E.K."/>
            <person name="Kogle M.E."/>
            <person name="Clum A."/>
            <person name="Lipzen A."/>
            <person name="Salamov A."/>
            <person name="Ngan C.Y."/>
            <person name="Daum C."/>
            <person name="Chiniquy J."/>
            <person name="Barry K."/>
            <person name="LaButti K."/>
            <person name="Haridas S."/>
            <person name="Simmons B.A."/>
            <person name="Magnuson J.K."/>
            <person name="Mortensen U.H."/>
            <person name="Larsen T.O."/>
            <person name="Grigoriev I.V."/>
            <person name="Baker S.E."/>
            <person name="Andersen M.R."/>
            <person name="Nordberg H.P."/>
            <person name="Cantor M.N."/>
            <person name="Hua S.X."/>
        </authorList>
    </citation>
    <scope>NUCLEOTIDE SEQUENCE [LARGE SCALE GENOMIC DNA]</scope>
    <source>
        <strain evidence="2">IBT 19404</strain>
    </source>
</reference>
<accession>A0A2J5I0Y3</accession>
<gene>
    <name evidence="1" type="ORF">BDW42DRAFT_164925</name>
</gene>
<dbReference type="AlphaFoldDB" id="A0A2J5I0Y3"/>
<evidence type="ECO:0000313" key="1">
    <source>
        <dbReference type="EMBL" id="PLN83450.1"/>
    </source>
</evidence>
<sequence>MSCQRLTQAISWWTTQDLFWKEVMKSAVTFPKSQALIRGCSHQEIIDQFDVNFFFSQISVLHAALPSIRARQFGVVSGTPSVRCNGCSRHPLTKHF</sequence>
<evidence type="ECO:0000313" key="2">
    <source>
        <dbReference type="Proteomes" id="UP000235023"/>
    </source>
</evidence>
<organism evidence="1 2">
    <name type="scientific">Aspergillus taichungensis</name>
    <dbReference type="NCBI Taxonomy" id="482145"/>
    <lineage>
        <taxon>Eukaryota</taxon>
        <taxon>Fungi</taxon>
        <taxon>Dikarya</taxon>
        <taxon>Ascomycota</taxon>
        <taxon>Pezizomycotina</taxon>
        <taxon>Eurotiomycetes</taxon>
        <taxon>Eurotiomycetidae</taxon>
        <taxon>Eurotiales</taxon>
        <taxon>Aspergillaceae</taxon>
        <taxon>Aspergillus</taxon>
        <taxon>Aspergillus subgen. Circumdati</taxon>
    </lineage>
</organism>
<protein>
    <submittedName>
        <fullName evidence="1">Uncharacterized protein</fullName>
    </submittedName>
</protein>
<keyword evidence="2" id="KW-1185">Reference proteome</keyword>
<dbReference type="EMBL" id="KZ559519">
    <property type="protein sequence ID" value="PLN83450.1"/>
    <property type="molecule type" value="Genomic_DNA"/>
</dbReference>